<dbReference type="Ensembl" id="ENSELUT00000008576.3">
    <property type="protein sequence ID" value="ENSELUP00000030332.2"/>
    <property type="gene ID" value="ENSELUG00000007516.3"/>
</dbReference>
<sequence length="109" mass="11636">VVTLSVNINHYFIVLLESKHFTRNVHVADTQDGNGDFIYIPEGIVAFPVGLPGSSAARLLQATQGTTREKGVCVHCLPDPLQRPDGPVLEPALAAEHRREAGGSCHIAG</sequence>
<accession>A0A3P8ZPQ7</accession>
<reference evidence="1" key="2">
    <citation type="submission" date="2020-02" db="EMBL/GenBank/DDBJ databases">
        <title>Esox lucius (northern pike) genome, fEsoLuc1, primary haplotype.</title>
        <authorList>
            <person name="Myers G."/>
            <person name="Karagic N."/>
            <person name="Meyer A."/>
            <person name="Pippel M."/>
            <person name="Reichard M."/>
            <person name="Winkler S."/>
            <person name="Tracey A."/>
            <person name="Sims Y."/>
            <person name="Howe K."/>
            <person name="Rhie A."/>
            <person name="Formenti G."/>
            <person name="Durbin R."/>
            <person name="Fedrigo O."/>
            <person name="Jarvis E.D."/>
        </authorList>
    </citation>
    <scope>NUCLEOTIDE SEQUENCE [LARGE SCALE GENOMIC DNA]</scope>
</reference>
<organism evidence="1 2">
    <name type="scientific">Esox lucius</name>
    <name type="common">Northern pike</name>
    <dbReference type="NCBI Taxonomy" id="8010"/>
    <lineage>
        <taxon>Eukaryota</taxon>
        <taxon>Metazoa</taxon>
        <taxon>Chordata</taxon>
        <taxon>Craniata</taxon>
        <taxon>Vertebrata</taxon>
        <taxon>Euteleostomi</taxon>
        <taxon>Actinopterygii</taxon>
        <taxon>Neopterygii</taxon>
        <taxon>Teleostei</taxon>
        <taxon>Protacanthopterygii</taxon>
        <taxon>Esociformes</taxon>
        <taxon>Esocidae</taxon>
        <taxon>Esox</taxon>
    </lineage>
</organism>
<name>A0A3P8ZPQ7_ESOLU</name>
<dbReference type="Proteomes" id="UP000265140">
    <property type="component" value="Chromosome 1"/>
</dbReference>
<dbReference type="AlphaFoldDB" id="A0A3P8ZPQ7"/>
<protein>
    <submittedName>
        <fullName evidence="1">Uncharacterized protein</fullName>
    </submittedName>
</protein>
<dbReference type="Bgee" id="ENSELUG00000007516">
    <property type="expression patterns" value="Expressed in spleen and 6 other cell types or tissues"/>
</dbReference>
<evidence type="ECO:0000313" key="2">
    <source>
        <dbReference type="Proteomes" id="UP000265140"/>
    </source>
</evidence>
<evidence type="ECO:0000313" key="1">
    <source>
        <dbReference type="Ensembl" id="ENSELUP00000030332.2"/>
    </source>
</evidence>
<reference evidence="2" key="1">
    <citation type="journal article" date="2014" name="PLoS ONE">
        <title>The genome and linkage map of the northern pike (Esox lucius): conserved synteny revealed between the salmonid sister group and the Neoteleostei.</title>
        <authorList>
            <person name="Rondeau E.B."/>
            <person name="Minkley D.R."/>
            <person name="Leong J.S."/>
            <person name="Messmer A.M."/>
            <person name="Jantzen J.R."/>
            <person name="von Schalburg K.R."/>
            <person name="Lemon C."/>
            <person name="Bird N.H."/>
            <person name="Koop B.F."/>
        </authorList>
    </citation>
    <scope>NUCLEOTIDE SEQUENCE</scope>
</reference>
<dbReference type="GeneTree" id="ENSGT01130000278671"/>
<proteinExistence type="predicted"/>
<reference evidence="1" key="4">
    <citation type="submission" date="2025-09" db="UniProtKB">
        <authorList>
            <consortium name="Ensembl"/>
        </authorList>
    </citation>
    <scope>IDENTIFICATION</scope>
</reference>
<keyword evidence="2" id="KW-1185">Reference proteome</keyword>
<reference evidence="1" key="3">
    <citation type="submission" date="2025-08" db="UniProtKB">
        <authorList>
            <consortium name="Ensembl"/>
        </authorList>
    </citation>
    <scope>IDENTIFICATION</scope>
</reference>
<dbReference type="InParanoid" id="A0A3P8ZPQ7"/>